<dbReference type="Proteomes" id="UP000001844">
    <property type="component" value="Chromosome"/>
</dbReference>
<dbReference type="SUPFAM" id="SSF103481">
    <property type="entry name" value="Multidrug resistance efflux transporter EmrE"/>
    <property type="match status" value="2"/>
</dbReference>
<dbReference type="Pfam" id="PF00892">
    <property type="entry name" value="EamA"/>
    <property type="match status" value="2"/>
</dbReference>
<feature type="transmembrane region" description="Helical" evidence="6">
    <location>
        <begin position="179"/>
        <end position="197"/>
    </location>
</feature>
<dbReference type="HOGENOM" id="CLU_056500_0_1_6"/>
<accession>D5C395</accession>
<evidence type="ECO:0000256" key="6">
    <source>
        <dbReference type="SAM" id="Phobius"/>
    </source>
</evidence>
<proteinExistence type="inferred from homology"/>
<evidence type="ECO:0000256" key="1">
    <source>
        <dbReference type="ARBA" id="ARBA00004141"/>
    </source>
</evidence>
<dbReference type="InterPro" id="IPR000620">
    <property type="entry name" value="EamA_dom"/>
</dbReference>
<feature type="transmembrane region" description="Helical" evidence="6">
    <location>
        <begin position="35"/>
        <end position="55"/>
    </location>
</feature>
<organism evidence="8 9">
    <name type="scientific">Nitrosococcus halophilus (strain Nc4)</name>
    <dbReference type="NCBI Taxonomy" id="472759"/>
    <lineage>
        <taxon>Bacteria</taxon>
        <taxon>Pseudomonadati</taxon>
        <taxon>Pseudomonadota</taxon>
        <taxon>Gammaproteobacteria</taxon>
        <taxon>Chromatiales</taxon>
        <taxon>Chromatiaceae</taxon>
        <taxon>Nitrosococcus</taxon>
    </lineage>
</organism>
<evidence type="ECO:0000256" key="2">
    <source>
        <dbReference type="ARBA" id="ARBA00007362"/>
    </source>
</evidence>
<feature type="transmembrane region" description="Helical" evidence="6">
    <location>
        <begin position="7"/>
        <end position="29"/>
    </location>
</feature>
<feature type="transmembrane region" description="Helical" evidence="6">
    <location>
        <begin position="209"/>
        <end position="229"/>
    </location>
</feature>
<feature type="domain" description="EamA" evidence="7">
    <location>
        <begin position="6"/>
        <end position="131"/>
    </location>
</feature>
<dbReference type="InterPro" id="IPR037185">
    <property type="entry name" value="EmrE-like"/>
</dbReference>
<dbReference type="eggNOG" id="COG0697">
    <property type="taxonomic scope" value="Bacteria"/>
</dbReference>
<evidence type="ECO:0000313" key="8">
    <source>
        <dbReference type="EMBL" id="ADE16802.1"/>
    </source>
</evidence>
<dbReference type="PANTHER" id="PTHR32322">
    <property type="entry name" value="INNER MEMBRANE TRANSPORTER"/>
    <property type="match status" value="1"/>
</dbReference>
<dbReference type="InterPro" id="IPR050638">
    <property type="entry name" value="AA-Vitamin_Transporters"/>
</dbReference>
<sequence length="292" mass="31199">MNHETKGLILGFLGVTAFGLTLPATRFVVPYFDPLFIGLGRAVVAALVAGVLLLLAKETVPHKKQIIQLIIVALGVVIGFPVLSAWAMQTVPASHGGVVLGILPLTTAIVGVLISREKPSLGFWTSGILGATLVVTYSLFRGVGDFLWGDLALLGAVIAAGIGYAVGGKLSREIGGWKVICWALVLSLPIILVPAIMKAPQEIYEFPSKVWISFLYLALVSQLFGFFLWNKGLALGGIARVSQTQLVQPFITITASVMLIGETMDMATIIFALLVVVTVAFNRKMPIYKKPN</sequence>
<dbReference type="AlphaFoldDB" id="D5C395"/>
<evidence type="ECO:0000256" key="3">
    <source>
        <dbReference type="ARBA" id="ARBA00022692"/>
    </source>
</evidence>
<gene>
    <name evidence="8" type="ordered locus">Nhal_3787</name>
</gene>
<evidence type="ECO:0000256" key="4">
    <source>
        <dbReference type="ARBA" id="ARBA00022989"/>
    </source>
</evidence>
<evidence type="ECO:0000256" key="5">
    <source>
        <dbReference type="ARBA" id="ARBA00023136"/>
    </source>
</evidence>
<reference evidence="9" key="1">
    <citation type="submission" date="2010-04" db="EMBL/GenBank/DDBJ databases">
        <title>Complete genome sequence of Nitrosococcus halophilus Nc4, a salt-adapted, aerobic obligate ammonia-oxidizing sulfur purple bacterium.</title>
        <authorList>
            <consortium name="US DOE Joint Genome Institute"/>
            <person name="Campbell M.A."/>
            <person name="Malfatti S.A."/>
            <person name="Chain P.S.G."/>
            <person name="Heidelberg J.F."/>
            <person name="Ward B.B."/>
            <person name="Klotz M.G."/>
        </authorList>
    </citation>
    <scope>NUCLEOTIDE SEQUENCE [LARGE SCALE GENOMIC DNA]</scope>
    <source>
        <strain evidence="9">Nc4</strain>
    </source>
</reference>
<feature type="transmembrane region" description="Helical" evidence="6">
    <location>
        <begin position="67"/>
        <end position="87"/>
    </location>
</feature>
<keyword evidence="4 6" id="KW-1133">Transmembrane helix</keyword>
<keyword evidence="3 6" id="KW-0812">Transmembrane</keyword>
<evidence type="ECO:0000259" key="7">
    <source>
        <dbReference type="Pfam" id="PF00892"/>
    </source>
</evidence>
<dbReference type="KEGG" id="nhl:Nhal_3787"/>
<protein>
    <recommendedName>
        <fullName evidence="7">EamA domain-containing protein</fullName>
    </recommendedName>
</protein>
<evidence type="ECO:0000313" key="9">
    <source>
        <dbReference type="Proteomes" id="UP000001844"/>
    </source>
</evidence>
<dbReference type="PANTHER" id="PTHR32322:SF2">
    <property type="entry name" value="EAMA DOMAIN-CONTAINING PROTEIN"/>
    <property type="match status" value="1"/>
</dbReference>
<comment type="subcellular location">
    <subcellularLocation>
        <location evidence="1">Membrane</location>
        <topology evidence="1">Multi-pass membrane protein</topology>
    </subcellularLocation>
</comment>
<feature type="transmembrane region" description="Helical" evidence="6">
    <location>
        <begin position="121"/>
        <end position="140"/>
    </location>
</feature>
<feature type="transmembrane region" description="Helical" evidence="6">
    <location>
        <begin position="266"/>
        <end position="282"/>
    </location>
</feature>
<feature type="transmembrane region" description="Helical" evidence="6">
    <location>
        <begin position="93"/>
        <end position="114"/>
    </location>
</feature>
<dbReference type="STRING" id="472759.Nhal_3787"/>
<dbReference type="RefSeq" id="WP_013034651.1">
    <property type="nucleotide sequence ID" value="NC_013960.1"/>
</dbReference>
<name>D5C395_NITHN</name>
<dbReference type="GO" id="GO:0016020">
    <property type="term" value="C:membrane"/>
    <property type="evidence" value="ECO:0007669"/>
    <property type="project" value="UniProtKB-SubCell"/>
</dbReference>
<feature type="transmembrane region" description="Helical" evidence="6">
    <location>
        <begin position="146"/>
        <end position="167"/>
    </location>
</feature>
<dbReference type="EMBL" id="CP001798">
    <property type="protein sequence ID" value="ADE16802.1"/>
    <property type="molecule type" value="Genomic_DNA"/>
</dbReference>
<keyword evidence="9" id="KW-1185">Reference proteome</keyword>
<comment type="similarity">
    <text evidence="2">Belongs to the EamA transporter family.</text>
</comment>
<feature type="domain" description="EamA" evidence="7">
    <location>
        <begin position="147"/>
        <end position="281"/>
    </location>
</feature>
<dbReference type="OrthoDB" id="9784288at2"/>
<keyword evidence="5 6" id="KW-0472">Membrane</keyword>